<feature type="compositionally biased region" description="Basic residues" evidence="4">
    <location>
        <begin position="26"/>
        <end position="42"/>
    </location>
</feature>
<evidence type="ECO:0000256" key="1">
    <source>
        <dbReference type="ARBA" id="ARBA00004123"/>
    </source>
</evidence>
<dbReference type="Proteomes" id="UP000285326">
    <property type="component" value="Unassembled WGS sequence"/>
</dbReference>
<protein>
    <submittedName>
        <fullName evidence="5">Putative NOC2 family protein</fullName>
    </submittedName>
</protein>
<dbReference type="AlphaFoldDB" id="A0A420IRJ6"/>
<evidence type="ECO:0000256" key="3">
    <source>
        <dbReference type="ARBA" id="ARBA00023242"/>
    </source>
</evidence>
<comment type="subcellular location">
    <subcellularLocation>
        <location evidence="1">Nucleus</location>
    </subcellularLocation>
</comment>
<feature type="compositionally biased region" description="Basic and acidic residues" evidence="4">
    <location>
        <begin position="704"/>
        <end position="744"/>
    </location>
</feature>
<organism evidence="5 6">
    <name type="scientific">Golovinomyces cichoracearum</name>
    <dbReference type="NCBI Taxonomy" id="62708"/>
    <lineage>
        <taxon>Eukaryota</taxon>
        <taxon>Fungi</taxon>
        <taxon>Dikarya</taxon>
        <taxon>Ascomycota</taxon>
        <taxon>Pezizomycotina</taxon>
        <taxon>Leotiomycetes</taxon>
        <taxon>Erysiphales</taxon>
        <taxon>Erysiphaceae</taxon>
        <taxon>Golovinomyces</taxon>
    </lineage>
</organism>
<evidence type="ECO:0000256" key="4">
    <source>
        <dbReference type="SAM" id="MobiDB-lite"/>
    </source>
</evidence>
<feature type="compositionally biased region" description="Acidic residues" evidence="4">
    <location>
        <begin position="129"/>
        <end position="139"/>
    </location>
</feature>
<dbReference type="PANTHER" id="PTHR12687:SF4">
    <property type="entry name" value="NUCLEOLAR COMPLEX PROTEIN 2 HOMOLOG"/>
    <property type="match status" value="1"/>
</dbReference>
<evidence type="ECO:0000313" key="5">
    <source>
        <dbReference type="EMBL" id="RKF77147.1"/>
    </source>
</evidence>
<sequence length="744" mass="84681">MAKTSKKSTRKFEKNKLKDVIERRKAGAKIKQRQQVKAKRRLRNAESSTDDKSERPNVSLPKNQDSFENMNVDDFFQGGFDIPKKSEKPTGIKVNGKSSTKRKRLGSDSEDNNSNELSSVETILSSNNSEDESEAEDDLGMSKQVMDGLSEKDPEFYKFLKENDPEALDFDENANFSEIEELSASDEEQSRKKRKKSTNSKDEDDPDKETDSSIINTVIVKKWTKAMTEQFSLRAMRQVVLAFRTAAHVNEDDGNKHKYSILNSEVYHELVVTALNNIPLVLQHHLPIKESSSGKVRISTDSKKFKTLTPLLKSHSTSINHLLVTLSDPATVKMTLSSITQLIPYVIPFKKILKSIIQTVVDIWSDISYTEATRITAFLALRRLVVIGDPGIREVVLKTIYQGLVKSSRSTTIHTIQGINLMKNSAAELWGIDASVGYTTGFTFIRQLAIHLRNSITNNQKESYKTVYNWQYIHSLDFWSCVLSEHSCPLKEAETGKESELRPLIYPTVQITLGALRLIPTATYFPLRFHLIRSLLRISRATGTYIPLASPLLEVLNSSEMKKAPKSSTLKPFDFAFNYRAQKTYLHTRVYQDNVGEQIVELLSEFFVLWSTSIAFPELALPVVIMLKRWVKDVSKKNNGNKNPKVVNLIMLLVQKLDANAKWIEMKRAQVEFAPNKREGVDEFLKGFDWEKSALGAFVSGQRKQREENSRLLEDGRRQEEVKKKTENLQKKGNDAEWSDDHSN</sequence>
<dbReference type="Pfam" id="PF03715">
    <property type="entry name" value="Noc2"/>
    <property type="match status" value="1"/>
</dbReference>
<dbReference type="GO" id="GO:0042273">
    <property type="term" value="P:ribosomal large subunit biogenesis"/>
    <property type="evidence" value="ECO:0007669"/>
    <property type="project" value="TreeGrafter"/>
</dbReference>
<comment type="caution">
    <text evidence="5">The sequence shown here is derived from an EMBL/GenBank/DDBJ whole genome shotgun (WGS) entry which is preliminary data.</text>
</comment>
<dbReference type="GO" id="GO:0030690">
    <property type="term" value="C:Noc1p-Noc2p complex"/>
    <property type="evidence" value="ECO:0007669"/>
    <property type="project" value="TreeGrafter"/>
</dbReference>
<evidence type="ECO:0000256" key="2">
    <source>
        <dbReference type="ARBA" id="ARBA00005907"/>
    </source>
</evidence>
<dbReference type="EMBL" id="MCBS01022201">
    <property type="protein sequence ID" value="RKF77147.1"/>
    <property type="molecule type" value="Genomic_DNA"/>
</dbReference>
<dbReference type="InterPro" id="IPR005343">
    <property type="entry name" value="Noc2"/>
</dbReference>
<dbReference type="PANTHER" id="PTHR12687">
    <property type="entry name" value="NUCLEOLAR COMPLEX 2 AND RAD4-RELATED"/>
    <property type="match status" value="1"/>
</dbReference>
<feature type="region of interest" description="Disordered" evidence="4">
    <location>
        <begin position="179"/>
        <end position="210"/>
    </location>
</feature>
<feature type="region of interest" description="Disordered" evidence="4">
    <location>
        <begin position="1"/>
        <end position="141"/>
    </location>
</feature>
<feature type="compositionally biased region" description="Polar residues" evidence="4">
    <location>
        <begin position="60"/>
        <end position="69"/>
    </location>
</feature>
<dbReference type="GO" id="GO:0005730">
    <property type="term" value="C:nucleolus"/>
    <property type="evidence" value="ECO:0007669"/>
    <property type="project" value="TreeGrafter"/>
</dbReference>
<keyword evidence="3" id="KW-0539">Nucleus</keyword>
<proteinExistence type="inferred from homology"/>
<accession>A0A420IRJ6</accession>
<evidence type="ECO:0000313" key="6">
    <source>
        <dbReference type="Proteomes" id="UP000285326"/>
    </source>
</evidence>
<comment type="similarity">
    <text evidence="2">Belongs to the NOC2 family.</text>
</comment>
<feature type="region of interest" description="Disordered" evidence="4">
    <location>
        <begin position="701"/>
        <end position="744"/>
    </location>
</feature>
<name>A0A420IRJ6_9PEZI</name>
<dbReference type="GO" id="GO:0005654">
    <property type="term" value="C:nucleoplasm"/>
    <property type="evidence" value="ECO:0007669"/>
    <property type="project" value="TreeGrafter"/>
</dbReference>
<feature type="compositionally biased region" description="Basic and acidic residues" evidence="4">
    <location>
        <begin position="10"/>
        <end position="25"/>
    </location>
</feature>
<dbReference type="GO" id="GO:0030691">
    <property type="term" value="C:Noc2p-Noc3p complex"/>
    <property type="evidence" value="ECO:0007669"/>
    <property type="project" value="TreeGrafter"/>
</dbReference>
<reference evidence="5 6" key="1">
    <citation type="journal article" date="2018" name="BMC Genomics">
        <title>Comparative genome analyses reveal sequence features reflecting distinct modes of host-adaptation between dicot and monocot powdery mildew.</title>
        <authorList>
            <person name="Wu Y."/>
            <person name="Ma X."/>
            <person name="Pan Z."/>
            <person name="Kale S.D."/>
            <person name="Song Y."/>
            <person name="King H."/>
            <person name="Zhang Q."/>
            <person name="Presley C."/>
            <person name="Deng X."/>
            <person name="Wei C.I."/>
            <person name="Xiao S."/>
        </authorList>
    </citation>
    <scope>NUCLEOTIDE SEQUENCE [LARGE SCALE GENOMIC DNA]</scope>
    <source>
        <strain evidence="5">UMSG1</strain>
    </source>
</reference>
<gene>
    <name evidence="5" type="ORF">GcM1_222077</name>
</gene>